<feature type="domain" description="JmjC" evidence="16">
    <location>
        <begin position="618"/>
        <end position="772"/>
    </location>
</feature>
<keyword evidence="8 17" id="KW-0808">Transferase</keyword>
<evidence type="ECO:0000313" key="18">
    <source>
        <dbReference type="Proteomes" id="UP000078544"/>
    </source>
</evidence>
<dbReference type="EMBL" id="AZGY01000010">
    <property type="protein sequence ID" value="KZZ94878.1"/>
    <property type="molecule type" value="Genomic_DNA"/>
</dbReference>
<comment type="pathway">
    <text evidence="2">tRNA modification; wybutosine-tRNA(Phe) biosynthesis.</text>
</comment>
<evidence type="ECO:0000313" key="17">
    <source>
        <dbReference type="EMBL" id="KZZ94878.1"/>
    </source>
</evidence>
<evidence type="ECO:0000256" key="14">
    <source>
        <dbReference type="ARBA" id="ARBA00030847"/>
    </source>
</evidence>
<evidence type="ECO:0000259" key="16">
    <source>
        <dbReference type="PROSITE" id="PS51184"/>
    </source>
</evidence>
<dbReference type="InterPro" id="IPR003347">
    <property type="entry name" value="JmjC_dom"/>
</dbReference>
<accession>A0A168B6T3</accession>
<dbReference type="GO" id="GO:0008175">
    <property type="term" value="F:tRNA methyltransferase activity"/>
    <property type="evidence" value="ECO:0007669"/>
    <property type="project" value="TreeGrafter"/>
</dbReference>
<dbReference type="OrthoDB" id="47172at2759"/>
<dbReference type="PANTHER" id="PTHR46529">
    <property type="entry name" value="TRNA WYBUTOSINE-SYNTHESIZING PROTEIN 4"/>
    <property type="match status" value="1"/>
</dbReference>
<sequence>MLISRKAEFCLLEQLLPQGPDHPFASTMLDHFHKLNTPLRSVLQYPLLSDQVKRFSVRGFPSARIWDLWEAWSSDEFLSNSERLSLDVIEPFDEWEEFILFGRHYFILHALSCNNDAPVLPRSSNILFTKQNTEADISVTKYDVPILKRRFGDASILTSSTGCRYAVSFMGLGAGGREESCDVYALDGEKEPPILPSTGPASRMCHTLTDLGEYGVLLTGGRCSPANALSDCWLLEKGSACTWKQTHRLPIPLYRHSAIRIRNTNLALVAGGKSGATTQSGDFYVFHALKGWLKCNVEGDDPPAVFGAALFENPAANNGNSVHTGLLTGGIGLHGKLNTIIYRWHLVLSDSPIMQIMQCESGMDPFGLLSTFGARIVNTTSHTMICGGVGGSAESLGRSIVALRPLRMTSPTRYSIEALTASVRKCVVPFMIGSSTLSLDDALIVLGGGATCFSMGTFWETGSYLIKILDKNMRQVEGALVKRAIDRIEFVGSRRVVGTSLGRAAHFEDNSMHPGPSKVSRISITTTAQFDNVLKQGVPVIIEGAEIGSCVQSWTPSCVVERVGFDTKVTIHDCLDNTETMDFISKNFRYATERFGVVLERAAAGEKVYLRALSRDQPTHQPANIEQDFPELAMDFCLPETLSYVRDHLFSSVLRVSGRVNMWLHYDVMANLYVQISGRKRMILFPPEDVNRLAFAPGASSSSFDVFSELKLPRTGGTHPHEAILEPGDILYLPPFWPHTATPLTDLGIAVNAFFRNLHSGYAEGRDIYGNRDIAAYEKGRRDVARIGKYFQAVPPDARRFYLKRLAEELDLTT</sequence>
<comment type="caution">
    <text evidence="17">The sequence shown here is derived from an EMBL/GenBank/DDBJ whole genome shotgun (WGS) entry which is preliminary data.</text>
</comment>
<dbReference type="Proteomes" id="UP000078544">
    <property type="component" value="Unassembled WGS sequence"/>
</dbReference>
<evidence type="ECO:0000256" key="12">
    <source>
        <dbReference type="ARBA" id="ARBA00029750"/>
    </source>
</evidence>
<dbReference type="SUPFAM" id="SSF51197">
    <property type="entry name" value="Clavaminate synthase-like"/>
    <property type="match status" value="1"/>
</dbReference>
<keyword evidence="18" id="KW-1185">Reference proteome</keyword>
<dbReference type="Gene3D" id="2.60.120.650">
    <property type="entry name" value="Cupin"/>
    <property type="match status" value="1"/>
</dbReference>
<evidence type="ECO:0000256" key="10">
    <source>
        <dbReference type="ARBA" id="ARBA00022694"/>
    </source>
</evidence>
<dbReference type="EC" id="2.1.1.290" evidence="5"/>
<evidence type="ECO:0000256" key="3">
    <source>
        <dbReference type="ARBA" id="ARBA00010703"/>
    </source>
</evidence>
<protein>
    <recommendedName>
        <fullName evidence="6">tRNA wybutosine-synthesizing protein 4</fullName>
        <ecNumber evidence="5">2.1.1.290</ecNumber>
        <ecNumber evidence="4">2.3.1.231</ecNumber>
    </recommendedName>
    <alternativeName>
        <fullName evidence="13">Leucine carboxyl methyltransferase 2</fullName>
    </alternativeName>
    <alternativeName>
        <fullName evidence="14">tRNA(Phe) (7-(3-amino-3-(methoxycarbonyl)propyl)wyosine(37)-N)-methoxycarbonyltransferase</fullName>
    </alternativeName>
    <alternativeName>
        <fullName evidence="12">tRNA(Phe) (7-(3-amino-3-carboxypropyl)wyosine(37)-O)-methyltransferase</fullName>
    </alternativeName>
</protein>
<proteinExistence type="inferred from homology"/>
<dbReference type="SUPFAM" id="SSF53335">
    <property type="entry name" value="S-adenosyl-L-methionine-dependent methyltransferases"/>
    <property type="match status" value="1"/>
</dbReference>
<dbReference type="SUPFAM" id="SSF50965">
    <property type="entry name" value="Galactose oxidase, central domain"/>
    <property type="match status" value="1"/>
</dbReference>
<organism evidence="17 18">
    <name type="scientific">Moelleriella libera RCEF 2490</name>
    <dbReference type="NCBI Taxonomy" id="1081109"/>
    <lineage>
        <taxon>Eukaryota</taxon>
        <taxon>Fungi</taxon>
        <taxon>Dikarya</taxon>
        <taxon>Ascomycota</taxon>
        <taxon>Pezizomycotina</taxon>
        <taxon>Sordariomycetes</taxon>
        <taxon>Hypocreomycetidae</taxon>
        <taxon>Hypocreales</taxon>
        <taxon>Clavicipitaceae</taxon>
        <taxon>Moelleriella</taxon>
    </lineage>
</organism>
<dbReference type="FunFam" id="2.60.120.650:FF:000043">
    <property type="entry name" value="tRNA wybutosine-synthesizing protein 4"/>
    <property type="match status" value="1"/>
</dbReference>
<evidence type="ECO:0000256" key="7">
    <source>
        <dbReference type="ARBA" id="ARBA00022603"/>
    </source>
</evidence>
<comment type="function">
    <text evidence="11">Probable S-adenosyl-L-methionine-dependent methyltransferase that acts as a component of the wybutosine biosynthesis pathway. Wybutosine is a hyper modified guanosine with a tricyclic base found at the 3'-position adjacent to the anticodon of eukaryotic phenylalanine tRNA. May methylate the carboxyl group of leucine residues to form alpha-leucine ester residues.</text>
</comment>
<dbReference type="Pfam" id="PF13418">
    <property type="entry name" value="Beta-prop_TYW4"/>
    <property type="match status" value="1"/>
</dbReference>
<evidence type="ECO:0000256" key="6">
    <source>
        <dbReference type="ARBA" id="ARBA00018045"/>
    </source>
</evidence>
<dbReference type="InterPro" id="IPR029063">
    <property type="entry name" value="SAM-dependent_MTases_sf"/>
</dbReference>
<evidence type="ECO:0000256" key="2">
    <source>
        <dbReference type="ARBA" id="ARBA00004797"/>
    </source>
</evidence>
<dbReference type="UniPathway" id="UPA00375"/>
<dbReference type="SMART" id="SM00558">
    <property type="entry name" value="JmjC"/>
    <property type="match status" value="1"/>
</dbReference>
<keyword evidence="9" id="KW-0949">S-adenosyl-L-methionine</keyword>
<dbReference type="Gene3D" id="2.120.10.80">
    <property type="entry name" value="Kelch-type beta propeller"/>
    <property type="match status" value="1"/>
</dbReference>
<evidence type="ECO:0000256" key="5">
    <source>
        <dbReference type="ARBA" id="ARBA00012779"/>
    </source>
</evidence>
<evidence type="ECO:0000256" key="4">
    <source>
        <dbReference type="ARBA" id="ARBA00012155"/>
    </source>
</evidence>
<gene>
    <name evidence="17" type="ORF">AAL_04989</name>
</gene>
<dbReference type="InterPro" id="IPR041667">
    <property type="entry name" value="Cupin_8"/>
</dbReference>
<dbReference type="InterPro" id="IPR015915">
    <property type="entry name" value="Kelch-typ_b-propeller"/>
</dbReference>
<dbReference type="Pfam" id="PF13621">
    <property type="entry name" value="Cupin_8"/>
    <property type="match status" value="1"/>
</dbReference>
<comment type="catalytic activity">
    <reaction evidence="1">
        <text>7-[(3S)-3-amino-3-carboxypropyl]wyosine(37) in tRNA(Phe) + S-adenosyl-L-methionine = 7-[(3S)-(3-amino-3-methoxycarbonyl)propyl]wyosine(37) in tRNA(Phe) + S-adenosyl-L-homocysteine</text>
        <dbReference type="Rhea" id="RHEA:36903"/>
        <dbReference type="Rhea" id="RHEA-COMP:10379"/>
        <dbReference type="Rhea" id="RHEA-COMP:11844"/>
        <dbReference type="ChEBI" id="CHEBI:57856"/>
        <dbReference type="ChEBI" id="CHEBI:59789"/>
        <dbReference type="ChEBI" id="CHEBI:73543"/>
        <dbReference type="ChEBI" id="CHEBI:74275"/>
        <dbReference type="EC" id="2.1.1.290"/>
    </reaction>
</comment>
<dbReference type="InterPro" id="IPR011043">
    <property type="entry name" value="Gal_Oxase/kelch_b-propeller"/>
</dbReference>
<dbReference type="GO" id="GO:0031591">
    <property type="term" value="P:wybutosine biosynthetic process"/>
    <property type="evidence" value="ECO:0007669"/>
    <property type="project" value="TreeGrafter"/>
</dbReference>
<evidence type="ECO:0000256" key="8">
    <source>
        <dbReference type="ARBA" id="ARBA00022679"/>
    </source>
</evidence>
<keyword evidence="10" id="KW-0819">tRNA processing</keyword>
<dbReference type="EC" id="2.3.1.231" evidence="4"/>
<reference evidence="17 18" key="1">
    <citation type="journal article" date="2016" name="Genome Biol. Evol.">
        <title>Divergent and convergent evolution of fungal pathogenicity.</title>
        <authorList>
            <person name="Shang Y."/>
            <person name="Xiao G."/>
            <person name="Zheng P."/>
            <person name="Cen K."/>
            <person name="Zhan S."/>
            <person name="Wang C."/>
        </authorList>
    </citation>
    <scope>NUCLEOTIDE SEQUENCE [LARGE SCALE GENOMIC DNA]</scope>
    <source>
        <strain evidence="17 18">RCEF 2490</strain>
    </source>
</reference>
<dbReference type="AlphaFoldDB" id="A0A168B6T3"/>
<dbReference type="Gene3D" id="6.10.140.1470">
    <property type="match status" value="1"/>
</dbReference>
<evidence type="ECO:0000256" key="11">
    <source>
        <dbReference type="ARBA" id="ARBA00025588"/>
    </source>
</evidence>
<dbReference type="PANTHER" id="PTHR46529:SF1">
    <property type="entry name" value="TRNA WYBUTOSINE-SYNTHESIZING PROTEIN 4"/>
    <property type="match status" value="1"/>
</dbReference>
<name>A0A168B6T3_9HYPO</name>
<evidence type="ECO:0000256" key="9">
    <source>
        <dbReference type="ARBA" id="ARBA00022691"/>
    </source>
</evidence>
<dbReference type="Gene3D" id="3.40.50.150">
    <property type="entry name" value="Vaccinia Virus protein VP39"/>
    <property type="match status" value="1"/>
</dbReference>
<evidence type="ECO:0000256" key="15">
    <source>
        <dbReference type="ARBA" id="ARBA00049250"/>
    </source>
</evidence>
<evidence type="ECO:0000256" key="13">
    <source>
        <dbReference type="ARBA" id="ARBA00030231"/>
    </source>
</evidence>
<comment type="catalytic activity">
    <reaction evidence="15">
        <text>7-[(3S)-(3-amino-3-methoxycarbonyl)propyl]wyosine(37) in tRNA(Phe) + S-adenosyl-L-methionine + CO2 = wybutosine(37) in tRNA(Phe) + S-adenosyl-L-homocysteine + 2 H(+)</text>
        <dbReference type="Rhea" id="RHEA:37119"/>
        <dbReference type="Rhea" id="RHEA-COMP:11844"/>
        <dbReference type="Rhea" id="RHEA-COMP:11847"/>
        <dbReference type="ChEBI" id="CHEBI:15378"/>
        <dbReference type="ChEBI" id="CHEBI:16526"/>
        <dbReference type="ChEBI" id="CHEBI:57856"/>
        <dbReference type="ChEBI" id="CHEBI:59789"/>
        <dbReference type="ChEBI" id="CHEBI:73544"/>
        <dbReference type="ChEBI" id="CHEBI:74275"/>
        <dbReference type="EC" id="2.3.1.231"/>
    </reaction>
</comment>
<evidence type="ECO:0000256" key="1">
    <source>
        <dbReference type="ARBA" id="ARBA00001806"/>
    </source>
</evidence>
<comment type="similarity">
    <text evidence="3">Belongs to the methyltransferase superfamily. LCMT family.</text>
</comment>
<keyword evidence="7 17" id="KW-0489">Methyltransferase</keyword>
<dbReference type="PROSITE" id="PS51184">
    <property type="entry name" value="JMJC"/>
    <property type="match status" value="1"/>
</dbReference>
<dbReference type="GO" id="GO:0030488">
    <property type="term" value="P:tRNA methylation"/>
    <property type="evidence" value="ECO:0007669"/>
    <property type="project" value="TreeGrafter"/>
</dbReference>
<dbReference type="STRING" id="1081109.A0A168B6T3"/>